<dbReference type="SMART" id="SM00060">
    <property type="entry name" value="FN3"/>
    <property type="match status" value="5"/>
</dbReference>
<dbReference type="PROSITE" id="PS50853">
    <property type="entry name" value="FN3"/>
    <property type="match status" value="2"/>
</dbReference>
<evidence type="ECO:0000313" key="4">
    <source>
        <dbReference type="EMBL" id="OGF41580.1"/>
    </source>
</evidence>
<dbReference type="PANTHER" id="PTHR22953">
    <property type="entry name" value="ACID PHOSPHATASE RELATED"/>
    <property type="match status" value="1"/>
</dbReference>
<reference evidence="4 5" key="1">
    <citation type="journal article" date="2016" name="Nat. Commun.">
        <title>Thousands of microbial genomes shed light on interconnected biogeochemical processes in an aquifer system.</title>
        <authorList>
            <person name="Anantharaman K."/>
            <person name="Brown C.T."/>
            <person name="Hug L.A."/>
            <person name="Sharon I."/>
            <person name="Castelle C.J."/>
            <person name="Probst A.J."/>
            <person name="Thomas B.C."/>
            <person name="Singh A."/>
            <person name="Wilkins M.J."/>
            <person name="Karaoz U."/>
            <person name="Brodie E.L."/>
            <person name="Williams K.H."/>
            <person name="Hubbard S.S."/>
            <person name="Banfield J.F."/>
        </authorList>
    </citation>
    <scope>NUCLEOTIDE SEQUENCE [LARGE SCALE GENOMIC DNA]</scope>
</reference>
<feature type="region of interest" description="Disordered" evidence="2">
    <location>
        <begin position="131"/>
        <end position="150"/>
    </location>
</feature>
<dbReference type="InterPro" id="IPR039331">
    <property type="entry name" value="PAPs-like"/>
</dbReference>
<dbReference type="GO" id="GO:0003993">
    <property type="term" value="F:acid phosphatase activity"/>
    <property type="evidence" value="ECO:0007669"/>
    <property type="project" value="InterPro"/>
</dbReference>
<dbReference type="InterPro" id="IPR036116">
    <property type="entry name" value="FN3_sf"/>
</dbReference>
<dbReference type="EMBL" id="MFGO01000008">
    <property type="protein sequence ID" value="OGF41580.1"/>
    <property type="molecule type" value="Genomic_DNA"/>
</dbReference>
<gene>
    <name evidence="4" type="ORF">A2531_02740</name>
</gene>
<dbReference type="AlphaFoldDB" id="A0A1F5TRM0"/>
<dbReference type="SUPFAM" id="SSF49265">
    <property type="entry name" value="Fibronectin type III"/>
    <property type="match status" value="2"/>
</dbReference>
<keyword evidence="1" id="KW-0732">Signal</keyword>
<dbReference type="SUPFAM" id="SSF49363">
    <property type="entry name" value="Purple acid phosphatase, N-terminal domain"/>
    <property type="match status" value="2"/>
</dbReference>
<dbReference type="InterPro" id="IPR008963">
    <property type="entry name" value="Purple_acid_Pase-like_N"/>
</dbReference>
<dbReference type="CDD" id="cd00063">
    <property type="entry name" value="FN3"/>
    <property type="match status" value="2"/>
</dbReference>
<evidence type="ECO:0000313" key="5">
    <source>
        <dbReference type="Proteomes" id="UP000177579"/>
    </source>
</evidence>
<evidence type="ECO:0000256" key="1">
    <source>
        <dbReference type="ARBA" id="ARBA00022729"/>
    </source>
</evidence>
<dbReference type="Gene3D" id="2.60.40.380">
    <property type="entry name" value="Purple acid phosphatase-like, N-terminal"/>
    <property type="match status" value="2"/>
</dbReference>
<dbReference type="InterPro" id="IPR015914">
    <property type="entry name" value="PAPs_N"/>
</dbReference>
<sequence length="641" mass="70880">MKNNAKIICLFVVLLFVLVLPIDVFAAMKSSSYVIYDSVMHSFDGPVISGVAHSISGTTATITWNTDVAADSFVIYDTDNSFAASREQGTSNKNYISHSVALTGLSANTEYYYRVRSERVNGGITIDNTTYNFTTGSEPAGEDEEPATPSGGGGILIIDKTDKIAPVISDISVAVVSPSSVEISWTTDEEATSFVEYGESNIYGRTFGKWELELEHAVILDNLDSDTLYHFRALSSDDWANVGYSEDRMFTTQKGEVPPEQEVEAKEDLEQSILSRVSQEIFNFFQRLFPAVSLNEIGLDPFTDIKSLDDFSNFVPAPILSGTPGVSFTATEATITWTTDIESGSQVAISSESEYDPNSVNPYKQIVGDAEALSTEHEVRVYGLSPDTVYHFQLRSKSPFGPTSRSRDFVFKTNIEELVISSLFTQIIDNETAVFKWVTNKEADSSVKYAPYRENVLAIDMSKTIKDNAQVIIHEIKLTDLEAGTFYEVEISSTDALGNKVIETLSRFSTAEDDLPPSVSNIKADSTIFVDRGNKIQTIVSWITSEPSTSRVYYQEGVHGAGIELIESTILNTNYTKEHVMVITKFKPGIVYTFRVESIDSGGNVVLSDPHTFMTAKKKESIIQVIIRILEETFGWLKQLT</sequence>
<evidence type="ECO:0000259" key="3">
    <source>
        <dbReference type="PROSITE" id="PS50853"/>
    </source>
</evidence>
<feature type="domain" description="Fibronectin type-III" evidence="3">
    <location>
        <begin position="167"/>
        <end position="255"/>
    </location>
</feature>
<organism evidence="4 5">
    <name type="scientific">Candidatus Falkowbacteria bacterium RIFOXYD2_FULL_34_120</name>
    <dbReference type="NCBI Taxonomy" id="1798007"/>
    <lineage>
        <taxon>Bacteria</taxon>
        <taxon>Candidatus Falkowiibacteriota</taxon>
    </lineage>
</organism>
<dbReference type="PANTHER" id="PTHR22953:SF153">
    <property type="entry name" value="PURPLE ACID PHOSPHATASE"/>
    <property type="match status" value="1"/>
</dbReference>
<feature type="domain" description="Fibronectin type-III" evidence="3">
    <location>
        <begin position="315"/>
        <end position="416"/>
    </location>
</feature>
<evidence type="ECO:0000256" key="2">
    <source>
        <dbReference type="SAM" id="MobiDB-lite"/>
    </source>
</evidence>
<name>A0A1F5TRM0_9BACT</name>
<dbReference type="Proteomes" id="UP000177579">
    <property type="component" value="Unassembled WGS sequence"/>
</dbReference>
<dbReference type="Pfam" id="PF16656">
    <property type="entry name" value="Pur_ac_phosph_N"/>
    <property type="match status" value="2"/>
</dbReference>
<dbReference type="InterPro" id="IPR003961">
    <property type="entry name" value="FN3_dom"/>
</dbReference>
<accession>A0A1F5TRM0</accession>
<protein>
    <recommendedName>
        <fullName evidence="3">Fibronectin type-III domain-containing protein</fullName>
    </recommendedName>
</protein>
<comment type="caution">
    <text evidence="4">The sequence shown here is derived from an EMBL/GenBank/DDBJ whole genome shotgun (WGS) entry which is preliminary data.</text>
</comment>
<proteinExistence type="predicted"/>
<dbReference type="GO" id="GO:0046872">
    <property type="term" value="F:metal ion binding"/>
    <property type="evidence" value="ECO:0007669"/>
    <property type="project" value="InterPro"/>
</dbReference>